<name>A0AAW9HK12_9ACTO</name>
<reference evidence="1" key="1">
    <citation type="submission" date="2023-10" db="EMBL/GenBank/DDBJ databases">
        <title>Whole Genome based description of the genera Actinobaculum and Actinotignum reveals a complex phylogenetic relationship within the species included in the genus Actinotignum.</title>
        <authorList>
            <person name="Jensen C.S."/>
            <person name="Dargis R."/>
            <person name="Kemp M."/>
            <person name="Christensen J.J."/>
        </authorList>
    </citation>
    <scope>NUCLEOTIDE SEQUENCE</scope>
    <source>
        <strain evidence="1">SLA_B245</strain>
    </source>
</reference>
<evidence type="ECO:0000313" key="1">
    <source>
        <dbReference type="EMBL" id="MDY5140826.1"/>
    </source>
</evidence>
<dbReference type="AlphaFoldDB" id="A0AAW9HK12"/>
<sequence>MGNELLLKLTWAYVCEMIRNMPPQPDLETRIRDENFETFFLSFLHDSLQRWMLVRIHDKTNMLILSRVPGDGDSLI</sequence>
<protein>
    <submittedName>
        <fullName evidence="1">Uncharacterized protein</fullName>
    </submittedName>
</protein>
<accession>A0AAW9HK12</accession>
<dbReference type="Proteomes" id="UP001288320">
    <property type="component" value="Unassembled WGS sequence"/>
</dbReference>
<dbReference type="EMBL" id="JAWNFV010000011">
    <property type="protein sequence ID" value="MDY5140826.1"/>
    <property type="molecule type" value="Genomic_DNA"/>
</dbReference>
<proteinExistence type="predicted"/>
<organism evidence="1 2">
    <name type="scientific">Actinotignum timonense</name>
    <dbReference type="NCBI Taxonomy" id="1870995"/>
    <lineage>
        <taxon>Bacteria</taxon>
        <taxon>Bacillati</taxon>
        <taxon>Actinomycetota</taxon>
        <taxon>Actinomycetes</taxon>
        <taxon>Actinomycetales</taxon>
        <taxon>Actinomycetaceae</taxon>
        <taxon>Actinotignum</taxon>
    </lineage>
</organism>
<comment type="caution">
    <text evidence="1">The sequence shown here is derived from an EMBL/GenBank/DDBJ whole genome shotgun (WGS) entry which is preliminary data.</text>
</comment>
<gene>
    <name evidence="1" type="ORF">R6G74_05820</name>
</gene>
<evidence type="ECO:0000313" key="2">
    <source>
        <dbReference type="Proteomes" id="UP001288320"/>
    </source>
</evidence>